<dbReference type="PANTHER" id="PTHR46206:SF2">
    <property type="entry name" value="CYTOCHROME P450 MONOOXYGENASE AUSG-RELATED"/>
    <property type="match status" value="1"/>
</dbReference>
<dbReference type="GO" id="GO:0004497">
    <property type="term" value="F:monooxygenase activity"/>
    <property type="evidence" value="ECO:0007669"/>
    <property type="project" value="UniProtKB-KW"/>
</dbReference>
<dbReference type="GO" id="GO:0020037">
    <property type="term" value="F:heme binding"/>
    <property type="evidence" value="ECO:0007669"/>
    <property type="project" value="InterPro"/>
</dbReference>
<protein>
    <recommendedName>
        <fullName evidence="12">Cytochrome P450</fullName>
    </recommendedName>
</protein>
<comment type="caution">
    <text evidence="10">The sequence shown here is derived from an EMBL/GenBank/DDBJ whole genome shotgun (WGS) entry which is preliminary data.</text>
</comment>
<dbReference type="CDD" id="cd11041">
    <property type="entry name" value="CYP503A1-like"/>
    <property type="match status" value="1"/>
</dbReference>
<keyword evidence="3 8" id="KW-0349">Heme</keyword>
<feature type="region of interest" description="Disordered" evidence="9">
    <location>
        <begin position="1"/>
        <end position="32"/>
    </location>
</feature>
<evidence type="ECO:0000256" key="1">
    <source>
        <dbReference type="ARBA" id="ARBA00001971"/>
    </source>
</evidence>
<dbReference type="InterPro" id="IPR002403">
    <property type="entry name" value="Cyt_P450_E_grp-IV"/>
</dbReference>
<dbReference type="SUPFAM" id="SSF48264">
    <property type="entry name" value="Cytochrome P450"/>
    <property type="match status" value="1"/>
</dbReference>
<dbReference type="InterPro" id="IPR036396">
    <property type="entry name" value="Cyt_P450_sf"/>
</dbReference>
<dbReference type="EMBL" id="NKCL01000345">
    <property type="protein sequence ID" value="RSL75515.1"/>
    <property type="molecule type" value="Genomic_DNA"/>
</dbReference>
<dbReference type="InterPro" id="IPR001128">
    <property type="entry name" value="Cyt_P450"/>
</dbReference>
<comment type="similarity">
    <text evidence="2">Belongs to the cytochrome P450 family.</text>
</comment>
<evidence type="ECO:0000256" key="4">
    <source>
        <dbReference type="ARBA" id="ARBA00022723"/>
    </source>
</evidence>
<dbReference type="PANTHER" id="PTHR46206">
    <property type="entry name" value="CYTOCHROME P450"/>
    <property type="match status" value="1"/>
</dbReference>
<evidence type="ECO:0000256" key="7">
    <source>
        <dbReference type="ARBA" id="ARBA00023033"/>
    </source>
</evidence>
<sequence>MNLAPPGTRPRGAQGRATKKKQSTQPDRLRPEEYANAVLGYSKLSTGAGQNHISLGQYLHDSPTTVRVDLQADAQEFVTLYPLGIEQFARRSSSQSSRHHSPSDGDGDAESADENRHKAQTPVSFQEPSEFYHFNLNKPPENSIIFLRGFMTAQWINNIGARYFVDPEFFSRHLDFSPADDSASNFSIPSLPSSSAHLIELPVIAIGKRTGSISQLRTDKIDQLRREGALSLSSHYHEISKLSSSQMQLGDSMVRNFYVFDEMYFAIEQRISICLQLAKNQKTFTCSAALRTVPKTIRILTLAVLVWLDAGADFPDLTLTPWSVRTPESYYLPVIRHKPMIALKCHLFADQPSDRMDFSGGKIQSLSNLPHDYGRSLRPSIKAKDPFYNLNEVFNFAASSQVQFLNLIDAKLDSYVSRPADQEYESLPDLKYTKEMLYRHLQKTKQVLESIKNAQLSTWPKDDSDSNKAYIAAQSVEQDFQYILDRTISLHARTTEAITVLMSSMSISESQRAIGQAQRVGKLTFLAFIFATKLVGDWFKSNPNKPVRLIADVEEITVLPPSLAQEIRSDKRLSFSQWTFKSFHGHLPGFNGFAAGTGGTNLVQTVVTKDLTKFLSKVTEPLAEETTLSLQELFTDETEWHDIPMRDKILRLVARISSRVFLGPELCRNENWLRITRDYTVTGFFAGEDLRMWPEFVRPLVHWFLPGCRKLRADVKEARSMINSVVEERKRRNEELVAAGKDVPDYNDAIAWFDKAAKGATYDRAAMQLSLSLAAIHTTTDLLTQVLTRISQNLEILKPLREEMISVLREEGWSKTSLYKMKLLDSVIKESQRMKPTEIISMMRLALDDVKLSDGTVIPKNTGVAVSSHRMWDPSLHPNPDQWDGTRFYKMRDDPAKQNSSQLVSTSPDYLAFGHGQNACPGRFFASNEVKIALIQIILKYEFELKEGASPQIYKHGFTLSGDPFLQLRIRRRTEEVPL</sequence>
<evidence type="ECO:0000256" key="9">
    <source>
        <dbReference type="SAM" id="MobiDB-lite"/>
    </source>
</evidence>
<feature type="region of interest" description="Disordered" evidence="9">
    <location>
        <begin position="91"/>
        <end position="123"/>
    </location>
</feature>
<dbReference type="Proteomes" id="UP000287972">
    <property type="component" value="Unassembled WGS sequence"/>
</dbReference>
<proteinExistence type="inferred from homology"/>
<organism evidence="10 11">
    <name type="scientific">Fusarium floridanum</name>
    <dbReference type="NCBI Taxonomy" id="1325733"/>
    <lineage>
        <taxon>Eukaryota</taxon>
        <taxon>Fungi</taxon>
        <taxon>Dikarya</taxon>
        <taxon>Ascomycota</taxon>
        <taxon>Pezizomycotina</taxon>
        <taxon>Sordariomycetes</taxon>
        <taxon>Hypocreomycetidae</taxon>
        <taxon>Hypocreales</taxon>
        <taxon>Nectriaceae</taxon>
        <taxon>Fusarium</taxon>
        <taxon>Fusarium solani species complex</taxon>
    </lineage>
</organism>
<dbReference type="Pfam" id="PF00067">
    <property type="entry name" value="p450"/>
    <property type="match status" value="1"/>
</dbReference>
<feature type="binding site" description="axial binding residue" evidence="8">
    <location>
        <position position="920"/>
    </location>
    <ligand>
        <name>heme</name>
        <dbReference type="ChEBI" id="CHEBI:30413"/>
    </ligand>
    <ligandPart>
        <name>Fe</name>
        <dbReference type="ChEBI" id="CHEBI:18248"/>
    </ligandPart>
</feature>
<evidence type="ECO:0000313" key="11">
    <source>
        <dbReference type="Proteomes" id="UP000287972"/>
    </source>
</evidence>
<accession>A0A428RDB1</accession>
<evidence type="ECO:0000256" key="8">
    <source>
        <dbReference type="PIRSR" id="PIRSR602403-1"/>
    </source>
</evidence>
<name>A0A428RDB1_9HYPO</name>
<evidence type="ECO:0008006" key="12">
    <source>
        <dbReference type="Google" id="ProtNLM"/>
    </source>
</evidence>
<evidence type="ECO:0000256" key="6">
    <source>
        <dbReference type="ARBA" id="ARBA00023004"/>
    </source>
</evidence>
<dbReference type="GO" id="GO:0005506">
    <property type="term" value="F:iron ion binding"/>
    <property type="evidence" value="ECO:0007669"/>
    <property type="project" value="InterPro"/>
</dbReference>
<evidence type="ECO:0000256" key="3">
    <source>
        <dbReference type="ARBA" id="ARBA00022617"/>
    </source>
</evidence>
<evidence type="ECO:0000313" key="10">
    <source>
        <dbReference type="EMBL" id="RSL75515.1"/>
    </source>
</evidence>
<evidence type="ECO:0000256" key="5">
    <source>
        <dbReference type="ARBA" id="ARBA00023002"/>
    </source>
</evidence>
<dbReference type="GO" id="GO:0016705">
    <property type="term" value="F:oxidoreductase activity, acting on paired donors, with incorporation or reduction of molecular oxygen"/>
    <property type="evidence" value="ECO:0007669"/>
    <property type="project" value="InterPro"/>
</dbReference>
<keyword evidence="11" id="KW-1185">Reference proteome</keyword>
<dbReference type="PRINTS" id="PR00465">
    <property type="entry name" value="EP450IV"/>
</dbReference>
<keyword evidence="4 8" id="KW-0479">Metal-binding</keyword>
<keyword evidence="5" id="KW-0560">Oxidoreductase</keyword>
<comment type="cofactor">
    <cofactor evidence="1 8">
        <name>heme</name>
        <dbReference type="ChEBI" id="CHEBI:30413"/>
    </cofactor>
</comment>
<dbReference type="Gene3D" id="1.10.630.10">
    <property type="entry name" value="Cytochrome P450"/>
    <property type="match status" value="1"/>
</dbReference>
<dbReference type="AlphaFoldDB" id="A0A428RDB1"/>
<evidence type="ECO:0000256" key="2">
    <source>
        <dbReference type="ARBA" id="ARBA00010617"/>
    </source>
</evidence>
<keyword evidence="6 8" id="KW-0408">Iron</keyword>
<reference evidence="10 11" key="1">
    <citation type="submission" date="2017-06" db="EMBL/GenBank/DDBJ databases">
        <title>Comparative genomic analysis of Ambrosia Fusariam Clade fungi.</title>
        <authorList>
            <person name="Stajich J.E."/>
            <person name="Carrillo J."/>
            <person name="Kijimoto T."/>
            <person name="Eskalen A."/>
            <person name="O'Donnell K."/>
            <person name="Kasson M."/>
        </authorList>
    </citation>
    <scope>NUCLEOTIDE SEQUENCE [LARGE SCALE GENOMIC DNA]</scope>
    <source>
        <strain evidence="10 11">NRRL62606</strain>
    </source>
</reference>
<keyword evidence="7" id="KW-0503">Monooxygenase</keyword>
<gene>
    <name evidence="10" type="ORF">CEP51_010796</name>
</gene>